<feature type="binding site" evidence="6">
    <location>
        <position position="164"/>
    </location>
    <ligand>
        <name>S-adenosyl-L-methionine</name>
        <dbReference type="ChEBI" id="CHEBI:59789"/>
    </ligand>
</feature>
<evidence type="ECO:0000313" key="8">
    <source>
        <dbReference type="Proteomes" id="UP000234845"/>
    </source>
</evidence>
<evidence type="ECO:0000256" key="1">
    <source>
        <dbReference type="ARBA" id="ARBA00009741"/>
    </source>
</evidence>
<dbReference type="AlphaFoldDB" id="A0A2N5XY59"/>
<keyword evidence="3 6" id="KW-0489">Methyltransferase</keyword>
<dbReference type="GO" id="GO:0005840">
    <property type="term" value="C:ribosome"/>
    <property type="evidence" value="ECO:0007669"/>
    <property type="project" value="UniProtKB-KW"/>
</dbReference>
<dbReference type="NCBIfam" id="TIGR00406">
    <property type="entry name" value="prmA"/>
    <property type="match status" value="1"/>
</dbReference>
<dbReference type="Proteomes" id="UP000234845">
    <property type="component" value="Unassembled WGS sequence"/>
</dbReference>
<keyword evidence="8" id="KW-1185">Reference proteome</keyword>
<dbReference type="PANTHER" id="PTHR43648:SF1">
    <property type="entry name" value="ELECTRON TRANSFER FLAVOPROTEIN BETA SUBUNIT LYSINE METHYLTRANSFERASE"/>
    <property type="match status" value="1"/>
</dbReference>
<dbReference type="RefSeq" id="WP_101522822.1">
    <property type="nucleotide sequence ID" value="NZ_PKLZ01000017.1"/>
</dbReference>
<accession>A0A2N5XY59</accession>
<feature type="binding site" evidence="6">
    <location>
        <position position="186"/>
    </location>
    <ligand>
        <name>S-adenosyl-L-methionine</name>
        <dbReference type="ChEBI" id="CHEBI:59789"/>
    </ligand>
</feature>
<dbReference type="SUPFAM" id="SSF53335">
    <property type="entry name" value="S-adenosyl-L-methionine-dependent methyltransferases"/>
    <property type="match status" value="1"/>
</dbReference>
<evidence type="ECO:0000256" key="3">
    <source>
        <dbReference type="ARBA" id="ARBA00022603"/>
    </source>
</evidence>
<keyword evidence="2 6" id="KW-0963">Cytoplasm</keyword>
<dbReference type="Pfam" id="PF06325">
    <property type="entry name" value="PrmA"/>
    <property type="match status" value="1"/>
</dbReference>
<comment type="function">
    <text evidence="6">Methylates ribosomal protein L11.</text>
</comment>
<reference evidence="8" key="1">
    <citation type="submission" date="2017-11" db="EMBL/GenBank/DDBJ databases">
        <title>The draft genome sequence of Chromatocurvus sp. F02.</title>
        <authorList>
            <person name="Du Z.-J."/>
            <person name="Chang Y.-Q."/>
        </authorList>
    </citation>
    <scope>NUCLEOTIDE SEQUENCE [LARGE SCALE GENOMIC DNA]</scope>
    <source>
        <strain evidence="8">F02</strain>
    </source>
</reference>
<name>A0A2N5XY59_9GAMM</name>
<dbReference type="InterPro" id="IPR004498">
    <property type="entry name" value="Ribosomal_PrmA_MeTrfase"/>
</dbReference>
<dbReference type="InterPro" id="IPR050078">
    <property type="entry name" value="Ribosomal_L11_MeTrfase_PrmA"/>
</dbReference>
<keyword evidence="7" id="KW-0689">Ribosomal protein</keyword>
<keyword evidence="5 6" id="KW-0949">S-adenosyl-L-methionine</keyword>
<comment type="similarity">
    <text evidence="1 6">Belongs to the methyltransferase superfamily. PrmA family.</text>
</comment>
<evidence type="ECO:0000256" key="4">
    <source>
        <dbReference type="ARBA" id="ARBA00022679"/>
    </source>
</evidence>
<dbReference type="PIRSF" id="PIRSF000401">
    <property type="entry name" value="RPL11_MTase"/>
    <property type="match status" value="1"/>
</dbReference>
<organism evidence="7 8">
    <name type="scientific">Kineobactrum sediminis</name>
    <dbReference type="NCBI Taxonomy" id="1905677"/>
    <lineage>
        <taxon>Bacteria</taxon>
        <taxon>Pseudomonadati</taxon>
        <taxon>Pseudomonadota</taxon>
        <taxon>Gammaproteobacteria</taxon>
        <taxon>Cellvibrionales</taxon>
        <taxon>Halieaceae</taxon>
        <taxon>Kineobactrum</taxon>
    </lineage>
</organism>
<sequence>MSWLQLRLDTDPEQAAMLEQHMLEAGAVAVTMEDNADQPVLEPGVGETPLWRQTRLTGLYPADTDMQAVLGHFPETLREDCNQRIEILEDKDWEREWIKHYQPMRFGRRLWVCPSWLEPPDPGATNLLLDPGLAFGTGTHPTTALCLTELDSLELSGCKVVDYGCGSGILAAAALKLGATVALGVDNDPQALAASRENCTRNHIPEDALAIAAPNEELIETWRGQADVVVANILAGPLLDLSPTLLGLLRPGGTLLLSGLLNTQAAALCKHYSSRIVLTVAGEREGWVCLRGRLPEA</sequence>
<keyword evidence="4 6" id="KW-0808">Transferase</keyword>
<dbReference type="InterPro" id="IPR029063">
    <property type="entry name" value="SAM-dependent_MTases_sf"/>
</dbReference>
<comment type="caution">
    <text evidence="7">The sequence shown here is derived from an EMBL/GenBank/DDBJ whole genome shotgun (WGS) entry which is preliminary data.</text>
</comment>
<comment type="catalytic activity">
    <reaction evidence="6">
        <text>L-lysyl-[protein] + 3 S-adenosyl-L-methionine = N(6),N(6),N(6)-trimethyl-L-lysyl-[protein] + 3 S-adenosyl-L-homocysteine + 3 H(+)</text>
        <dbReference type="Rhea" id="RHEA:54192"/>
        <dbReference type="Rhea" id="RHEA-COMP:9752"/>
        <dbReference type="Rhea" id="RHEA-COMP:13826"/>
        <dbReference type="ChEBI" id="CHEBI:15378"/>
        <dbReference type="ChEBI" id="CHEBI:29969"/>
        <dbReference type="ChEBI" id="CHEBI:57856"/>
        <dbReference type="ChEBI" id="CHEBI:59789"/>
        <dbReference type="ChEBI" id="CHEBI:61961"/>
    </reaction>
</comment>
<dbReference type="GO" id="GO:0032259">
    <property type="term" value="P:methylation"/>
    <property type="evidence" value="ECO:0007669"/>
    <property type="project" value="UniProtKB-KW"/>
</dbReference>
<comment type="subcellular location">
    <subcellularLocation>
        <location evidence="6">Cytoplasm</location>
    </subcellularLocation>
</comment>
<evidence type="ECO:0000313" key="7">
    <source>
        <dbReference type="EMBL" id="PLW81076.1"/>
    </source>
</evidence>
<dbReference type="Gene3D" id="3.40.50.150">
    <property type="entry name" value="Vaccinia Virus protein VP39"/>
    <property type="match status" value="1"/>
</dbReference>
<evidence type="ECO:0000256" key="2">
    <source>
        <dbReference type="ARBA" id="ARBA00022490"/>
    </source>
</evidence>
<keyword evidence="7" id="KW-0687">Ribonucleoprotein</keyword>
<evidence type="ECO:0000256" key="5">
    <source>
        <dbReference type="ARBA" id="ARBA00022691"/>
    </source>
</evidence>
<feature type="binding site" evidence="6">
    <location>
        <position position="232"/>
    </location>
    <ligand>
        <name>S-adenosyl-L-methionine</name>
        <dbReference type="ChEBI" id="CHEBI:59789"/>
    </ligand>
</feature>
<dbReference type="EC" id="2.1.1.-" evidence="6"/>
<feature type="binding site" evidence="6">
    <location>
        <position position="143"/>
    </location>
    <ligand>
        <name>S-adenosyl-L-methionine</name>
        <dbReference type="ChEBI" id="CHEBI:59789"/>
    </ligand>
</feature>
<dbReference type="EMBL" id="PKLZ01000017">
    <property type="protein sequence ID" value="PLW81076.1"/>
    <property type="molecule type" value="Genomic_DNA"/>
</dbReference>
<dbReference type="OrthoDB" id="9785995at2"/>
<proteinExistence type="inferred from homology"/>
<dbReference type="CDD" id="cd02440">
    <property type="entry name" value="AdoMet_MTases"/>
    <property type="match status" value="1"/>
</dbReference>
<evidence type="ECO:0000256" key="6">
    <source>
        <dbReference type="HAMAP-Rule" id="MF_00735"/>
    </source>
</evidence>
<protein>
    <recommendedName>
        <fullName evidence="6">Ribosomal protein L11 methyltransferase</fullName>
        <shortName evidence="6">L11 Mtase</shortName>
        <ecNumber evidence="6">2.1.1.-</ecNumber>
    </recommendedName>
</protein>
<dbReference type="HAMAP" id="MF_00735">
    <property type="entry name" value="Methyltr_PrmA"/>
    <property type="match status" value="1"/>
</dbReference>
<gene>
    <name evidence="6" type="primary">prmA</name>
    <name evidence="7" type="ORF">CWI75_17495</name>
</gene>
<dbReference type="GO" id="GO:0016279">
    <property type="term" value="F:protein-lysine N-methyltransferase activity"/>
    <property type="evidence" value="ECO:0007669"/>
    <property type="project" value="TreeGrafter"/>
</dbReference>
<dbReference type="PANTHER" id="PTHR43648">
    <property type="entry name" value="ELECTRON TRANSFER FLAVOPROTEIN BETA SUBUNIT LYSINE METHYLTRANSFERASE"/>
    <property type="match status" value="1"/>
</dbReference>
<dbReference type="GO" id="GO:0005829">
    <property type="term" value="C:cytosol"/>
    <property type="evidence" value="ECO:0007669"/>
    <property type="project" value="TreeGrafter"/>
</dbReference>